<evidence type="ECO:0000313" key="3">
    <source>
        <dbReference type="Proteomes" id="UP001500282"/>
    </source>
</evidence>
<dbReference type="SUPFAM" id="SSF52402">
    <property type="entry name" value="Adenine nucleotide alpha hydrolases-like"/>
    <property type="match status" value="1"/>
</dbReference>
<evidence type="ECO:0008006" key="4">
    <source>
        <dbReference type="Google" id="ProtNLM"/>
    </source>
</evidence>
<organism evidence="2 3">
    <name type="scientific">Streptomyces javensis</name>
    <dbReference type="NCBI Taxonomy" id="114698"/>
    <lineage>
        <taxon>Bacteria</taxon>
        <taxon>Bacillati</taxon>
        <taxon>Actinomycetota</taxon>
        <taxon>Actinomycetes</taxon>
        <taxon>Kitasatosporales</taxon>
        <taxon>Streptomycetaceae</taxon>
        <taxon>Streptomyces</taxon>
        <taxon>Streptomyces violaceusniger group</taxon>
    </lineage>
</organism>
<feature type="transmembrane region" description="Helical" evidence="1">
    <location>
        <begin position="112"/>
        <end position="137"/>
    </location>
</feature>
<dbReference type="Gene3D" id="3.40.50.620">
    <property type="entry name" value="HUPs"/>
    <property type="match status" value="1"/>
</dbReference>
<keyword evidence="1" id="KW-1133">Transmembrane helix</keyword>
<protein>
    <recommendedName>
        <fullName evidence="4">UspA domain-containing protein</fullName>
    </recommendedName>
</protein>
<dbReference type="EMBL" id="BAAAIH010000056">
    <property type="protein sequence ID" value="GAA1294231.1"/>
    <property type="molecule type" value="Genomic_DNA"/>
</dbReference>
<gene>
    <name evidence="2" type="ORF">GCM10009579_70480</name>
</gene>
<dbReference type="Proteomes" id="UP001500282">
    <property type="component" value="Unassembled WGS sequence"/>
</dbReference>
<keyword evidence="1" id="KW-0472">Membrane</keyword>
<dbReference type="InterPro" id="IPR014729">
    <property type="entry name" value="Rossmann-like_a/b/a_fold"/>
</dbReference>
<keyword evidence="1" id="KW-0812">Transmembrane</keyword>
<accession>A0ABN1X9I8</accession>
<evidence type="ECO:0000256" key="1">
    <source>
        <dbReference type="SAM" id="Phobius"/>
    </source>
</evidence>
<reference evidence="2 3" key="1">
    <citation type="journal article" date="2019" name="Int. J. Syst. Evol. Microbiol.">
        <title>The Global Catalogue of Microorganisms (GCM) 10K type strain sequencing project: providing services to taxonomists for standard genome sequencing and annotation.</title>
        <authorList>
            <consortium name="The Broad Institute Genomics Platform"/>
            <consortium name="The Broad Institute Genome Sequencing Center for Infectious Disease"/>
            <person name="Wu L."/>
            <person name="Ma J."/>
        </authorList>
    </citation>
    <scope>NUCLEOTIDE SEQUENCE [LARGE SCALE GENOMIC DNA]</scope>
    <source>
        <strain evidence="2 3">JCM 11448</strain>
    </source>
</reference>
<sequence length="164" mass="16952">MVPSPSLDAVDVAAQEAQLRGVPLRIVHALGRPAPSLPSGAAPWNPAGHGLEPMVHGGLARAEERAHAMAPDIEITRSAVAGEAFEVLEIESRSAALAVVGSRGDGRMTSAATFAAVFAVLFASPVTVLDGTLVLYLPPDGFGVLFRAELSCPRPNNRSQAGCH</sequence>
<name>A0ABN1X9I8_9ACTN</name>
<comment type="caution">
    <text evidence="2">The sequence shown here is derived from an EMBL/GenBank/DDBJ whole genome shotgun (WGS) entry which is preliminary data.</text>
</comment>
<proteinExistence type="predicted"/>
<keyword evidence="3" id="KW-1185">Reference proteome</keyword>
<evidence type="ECO:0000313" key="2">
    <source>
        <dbReference type="EMBL" id="GAA1294231.1"/>
    </source>
</evidence>